<organism evidence="1 2">
    <name type="scientific">Dryococelus australis</name>
    <dbReference type="NCBI Taxonomy" id="614101"/>
    <lineage>
        <taxon>Eukaryota</taxon>
        <taxon>Metazoa</taxon>
        <taxon>Ecdysozoa</taxon>
        <taxon>Arthropoda</taxon>
        <taxon>Hexapoda</taxon>
        <taxon>Insecta</taxon>
        <taxon>Pterygota</taxon>
        <taxon>Neoptera</taxon>
        <taxon>Polyneoptera</taxon>
        <taxon>Phasmatodea</taxon>
        <taxon>Verophasmatodea</taxon>
        <taxon>Anareolatae</taxon>
        <taxon>Phasmatidae</taxon>
        <taxon>Eurycanthinae</taxon>
        <taxon>Dryococelus</taxon>
    </lineage>
</organism>
<proteinExistence type="predicted"/>
<comment type="caution">
    <text evidence="1">The sequence shown here is derived from an EMBL/GenBank/DDBJ whole genome shotgun (WGS) entry which is preliminary data.</text>
</comment>
<protein>
    <submittedName>
        <fullName evidence="1">Uncharacterized protein</fullName>
    </submittedName>
</protein>
<dbReference type="EMBL" id="JARBHB010000002">
    <property type="protein sequence ID" value="KAJ8893097.1"/>
    <property type="molecule type" value="Genomic_DNA"/>
</dbReference>
<evidence type="ECO:0000313" key="2">
    <source>
        <dbReference type="Proteomes" id="UP001159363"/>
    </source>
</evidence>
<name>A0ABQ9I8U4_9NEOP</name>
<keyword evidence="2" id="KW-1185">Reference proteome</keyword>
<gene>
    <name evidence="1" type="ORF">PR048_005680</name>
</gene>
<reference evidence="1 2" key="1">
    <citation type="submission" date="2023-02" db="EMBL/GenBank/DDBJ databases">
        <title>LHISI_Scaffold_Assembly.</title>
        <authorList>
            <person name="Stuart O.P."/>
            <person name="Cleave R."/>
            <person name="Magrath M.J.L."/>
            <person name="Mikheyev A.S."/>
        </authorList>
    </citation>
    <scope>NUCLEOTIDE SEQUENCE [LARGE SCALE GENOMIC DNA]</scope>
    <source>
        <strain evidence="1">Daus_M_001</strain>
        <tissue evidence="1">Leg muscle</tissue>
    </source>
</reference>
<sequence>MDSWTSRVSDTYVTDMPLCNFKNKSCCLKIFFKKSIVEILQKWNIPTDGNTVPLYIVSDNARNFRAALEAINCTLRSCYAHTLQLAIGDAKKETGPVHVPESTIYCWILCMQQFCKR</sequence>
<dbReference type="Proteomes" id="UP001159363">
    <property type="component" value="Chromosome 2"/>
</dbReference>
<evidence type="ECO:0000313" key="1">
    <source>
        <dbReference type="EMBL" id="KAJ8893097.1"/>
    </source>
</evidence>
<accession>A0ABQ9I8U4</accession>